<comment type="caution">
    <text evidence="6">The sequence shown here is derived from an EMBL/GenBank/DDBJ whole genome shotgun (WGS) entry which is preliminary data.</text>
</comment>
<organism evidence="6 7">
    <name type="scientific">Motilibacter deserti</name>
    <dbReference type="NCBI Taxonomy" id="2714956"/>
    <lineage>
        <taxon>Bacteria</taxon>
        <taxon>Bacillati</taxon>
        <taxon>Actinomycetota</taxon>
        <taxon>Actinomycetes</taxon>
        <taxon>Motilibacterales</taxon>
        <taxon>Motilibacteraceae</taxon>
        <taxon>Motilibacter</taxon>
    </lineage>
</organism>
<feature type="region of interest" description="Disordered" evidence="2">
    <location>
        <begin position="1"/>
        <end position="51"/>
    </location>
</feature>
<sequence>MTDRRDDDAIPAAAQQPAERGSGGEQVGSAEGDPGRGANPDDAPLHMAPSRKRRWPKVVAWTAGGTVVALGAVAAGGYAYVKNAEGNLQRVTIDAPQASGAPARPPAAPTRAENYLLVGSDSRAGLSFEDEERLHVGPERVAEGQRSDTMMLLHLAAGKAKATLVSLPRDSYVWIPPHVDKLTGEQVPARKDKLNTAYQGGPATLVQTIETATGVRIDHYVEINFAGFERMVNAVGGVEVCTTRALVDSYSGLDLPAGKHKLDGEVGLKYVRARHITADSDFGRIRRQQGFIGAIVRQATSSKVLLNPIKLNRLVNAVTKSVTVDEDLSQGDMLNLARQLRNFSPGHMTFATVPVADPDYRPGKVGSTVLWDAPAARAMFARINADQPINGTKASTSAPRVSVAPEDVSVQVLNGAGVPGAAVRAGDDLARVGFRVLDVGGAAATSGEATVIRYAPAQEAAAKTLKAAIPGSKLVRTPRLGDTVKVLVGSGWSGAREVRVVGATKPKPAIETATAAQVSCT</sequence>
<dbReference type="Pfam" id="PF13399">
    <property type="entry name" value="LytR_C"/>
    <property type="match status" value="1"/>
</dbReference>
<evidence type="ECO:0000313" key="7">
    <source>
        <dbReference type="Proteomes" id="UP000800981"/>
    </source>
</evidence>
<reference evidence="6 7" key="1">
    <citation type="submission" date="2020-03" db="EMBL/GenBank/DDBJ databases">
        <title>Two novel Motilibacter sp.</title>
        <authorList>
            <person name="Liu S."/>
        </authorList>
    </citation>
    <scope>NUCLEOTIDE SEQUENCE [LARGE SCALE GENOMIC DNA]</scope>
    <source>
        <strain evidence="6 7">E257</strain>
    </source>
</reference>
<dbReference type="InterPro" id="IPR050922">
    <property type="entry name" value="LytR/CpsA/Psr_CW_biosynth"/>
</dbReference>
<feature type="transmembrane region" description="Helical" evidence="3">
    <location>
        <begin position="58"/>
        <end position="81"/>
    </location>
</feature>
<dbReference type="Pfam" id="PF03816">
    <property type="entry name" value="LytR_cpsA_psr"/>
    <property type="match status" value="1"/>
</dbReference>
<dbReference type="Gene3D" id="3.40.630.190">
    <property type="entry name" value="LCP protein"/>
    <property type="match status" value="1"/>
</dbReference>
<keyword evidence="3" id="KW-1133">Transmembrane helix</keyword>
<evidence type="ECO:0000259" key="5">
    <source>
        <dbReference type="Pfam" id="PF13399"/>
    </source>
</evidence>
<evidence type="ECO:0000313" key="6">
    <source>
        <dbReference type="EMBL" id="NHC15568.1"/>
    </source>
</evidence>
<dbReference type="Proteomes" id="UP000800981">
    <property type="component" value="Unassembled WGS sequence"/>
</dbReference>
<keyword evidence="7" id="KW-1185">Reference proteome</keyword>
<protein>
    <submittedName>
        <fullName evidence="6">LCP family protein</fullName>
    </submittedName>
</protein>
<dbReference type="PANTHER" id="PTHR33392">
    <property type="entry name" value="POLYISOPRENYL-TEICHOIC ACID--PEPTIDOGLYCAN TEICHOIC ACID TRANSFERASE TAGU"/>
    <property type="match status" value="1"/>
</dbReference>
<accession>A0ABX0GX67</accession>
<dbReference type="Gene3D" id="3.30.70.2390">
    <property type="match status" value="1"/>
</dbReference>
<dbReference type="InterPro" id="IPR027381">
    <property type="entry name" value="LytR/CpsA/Psr_C"/>
</dbReference>
<proteinExistence type="inferred from homology"/>
<evidence type="ECO:0000256" key="3">
    <source>
        <dbReference type="SAM" id="Phobius"/>
    </source>
</evidence>
<keyword evidence="3" id="KW-0472">Membrane</keyword>
<name>A0ABX0GX67_9ACTN</name>
<feature type="domain" description="Cell envelope-related transcriptional attenuator" evidence="4">
    <location>
        <begin position="146"/>
        <end position="300"/>
    </location>
</feature>
<feature type="domain" description="LytR/CpsA/Psr regulator C-terminal" evidence="5">
    <location>
        <begin position="407"/>
        <end position="492"/>
    </location>
</feature>
<dbReference type="NCBIfam" id="TIGR00350">
    <property type="entry name" value="lytR_cpsA_psr"/>
    <property type="match status" value="1"/>
</dbReference>
<comment type="similarity">
    <text evidence="1">Belongs to the LytR/CpsA/Psr (LCP) family.</text>
</comment>
<dbReference type="PANTHER" id="PTHR33392:SF6">
    <property type="entry name" value="POLYISOPRENYL-TEICHOIC ACID--PEPTIDOGLYCAN TEICHOIC ACID TRANSFERASE TAGU"/>
    <property type="match status" value="1"/>
</dbReference>
<dbReference type="EMBL" id="JAANNP010000037">
    <property type="protein sequence ID" value="NHC15568.1"/>
    <property type="molecule type" value="Genomic_DNA"/>
</dbReference>
<keyword evidence="3" id="KW-0812">Transmembrane</keyword>
<evidence type="ECO:0000256" key="1">
    <source>
        <dbReference type="ARBA" id="ARBA00006068"/>
    </source>
</evidence>
<dbReference type="RefSeq" id="WP_166284069.1">
    <property type="nucleotide sequence ID" value="NZ_JAANNP010000037.1"/>
</dbReference>
<gene>
    <name evidence="6" type="ORF">G9H71_17445</name>
</gene>
<evidence type="ECO:0000256" key="2">
    <source>
        <dbReference type="SAM" id="MobiDB-lite"/>
    </source>
</evidence>
<evidence type="ECO:0000259" key="4">
    <source>
        <dbReference type="Pfam" id="PF03816"/>
    </source>
</evidence>
<dbReference type="InterPro" id="IPR004474">
    <property type="entry name" value="LytR_CpsA_psr"/>
</dbReference>